<dbReference type="EMBL" id="UYRS01000002">
    <property type="protein sequence ID" value="VDK20054.1"/>
    <property type="molecule type" value="Genomic_DNA"/>
</dbReference>
<evidence type="ECO:0000256" key="8">
    <source>
        <dbReference type="ARBA" id="ARBA00023159"/>
    </source>
</evidence>
<dbReference type="Gene3D" id="1.10.30.10">
    <property type="entry name" value="High mobility group box domain"/>
    <property type="match status" value="1"/>
</dbReference>
<comment type="subcellular location">
    <subcellularLocation>
        <location evidence="1">Nucleus speckle</location>
    </subcellularLocation>
</comment>
<keyword evidence="8" id="KW-0010">Activator</keyword>
<dbReference type="AlphaFoldDB" id="A0A0R3VSA5"/>
<dbReference type="PRINTS" id="PR00886">
    <property type="entry name" value="HIGHMOBLTY12"/>
</dbReference>
<reference evidence="18" key="1">
    <citation type="submission" date="2016-04" db="UniProtKB">
        <authorList>
            <consortium name="WormBaseParasite"/>
        </authorList>
    </citation>
    <scope>IDENTIFICATION</scope>
</reference>
<evidence type="ECO:0000256" key="12">
    <source>
        <dbReference type="ARBA" id="ARBA00045821"/>
    </source>
</evidence>
<dbReference type="GO" id="GO:0000978">
    <property type="term" value="F:RNA polymerase II cis-regulatory region sequence-specific DNA binding"/>
    <property type="evidence" value="ECO:0007669"/>
    <property type="project" value="TreeGrafter"/>
</dbReference>
<evidence type="ECO:0000256" key="11">
    <source>
        <dbReference type="ARBA" id="ARBA00032498"/>
    </source>
</evidence>
<evidence type="ECO:0000256" key="2">
    <source>
        <dbReference type="ARBA" id="ARBA00005998"/>
    </source>
</evidence>
<dbReference type="PANTHER" id="PTHR10270:SF161">
    <property type="entry name" value="SEX-DETERMINING REGION Y PROTEIN"/>
    <property type="match status" value="1"/>
</dbReference>
<dbReference type="OrthoDB" id="6247875at2759"/>
<dbReference type="InterPro" id="IPR009071">
    <property type="entry name" value="HMG_box_dom"/>
</dbReference>
<keyword evidence="7 13" id="KW-0238">DNA-binding</keyword>
<dbReference type="SUPFAM" id="SSF47095">
    <property type="entry name" value="HMG-box"/>
    <property type="match status" value="1"/>
</dbReference>
<sequence>MWECESPMFYNYGQGITTAPDFHATSATVAVPNNGAGVAVGTESARIHGQTSGGSSNGAEGYAGTANSLANFCTNITETDDALKQVRGGGFLAEFERDDEEMVAEEGGGSSSTSGDISPLGEAKVCPIVKCTQLSNNGVNALANGNEAAKVWNSTLKSQVISPPKQKDIHKVSEGDSKVFKSSSRESSDSGTATSKAERVKRPMNAFMVWSRSQRRQMGLENPKMHNSEISKRLGSMWKALSDADKKPYVEEASKLRARHMEDYPDYKYRPRRKQKQHHSSQISAKQPAGAHPTNRLTPLKANSLSFDSAKGPQKFTSPTLPLQLPTYDSLTDTDSLVLHYRPKVQERGISETYSFEVPTKPYFDGVAINSTLCCYSSDQHQSFPYEYSSYSESSTTPMEFFNPPEPQMQTLIVEYAGIQESQQYSINPPNPHASAPVQPPPPAPPIFPPMALATDFDQTASYRDWNRSSAVDENATCYYEYNLEEGGGSVGGDGAPVEPFECISPDVAVLPSMSHMASTLRLGSTDSVTVSHSTPRCLTPMSYFHSHGSECKMPQQNDLGLQSFFEDGSFCARENGFPQYGFPNSVVDLQS</sequence>
<dbReference type="InterPro" id="IPR050140">
    <property type="entry name" value="SRY-related_HMG-box_TF-like"/>
</dbReference>
<dbReference type="GO" id="GO:0005516">
    <property type="term" value="F:calmodulin binding"/>
    <property type="evidence" value="ECO:0007669"/>
    <property type="project" value="UniProtKB-KW"/>
</dbReference>
<evidence type="ECO:0000256" key="10">
    <source>
        <dbReference type="ARBA" id="ARBA00023242"/>
    </source>
</evidence>
<evidence type="ECO:0000256" key="4">
    <source>
        <dbReference type="ARBA" id="ARBA00022782"/>
    </source>
</evidence>
<evidence type="ECO:0000256" key="5">
    <source>
        <dbReference type="ARBA" id="ARBA00022860"/>
    </source>
</evidence>
<dbReference type="CDD" id="cd22028">
    <property type="entry name" value="HMG-box_SoxA_SoxB_SoxG"/>
    <property type="match status" value="1"/>
</dbReference>
<evidence type="ECO:0000256" key="9">
    <source>
        <dbReference type="ARBA" id="ARBA00023163"/>
    </source>
</evidence>
<feature type="region of interest" description="Disordered" evidence="14">
    <location>
        <begin position="262"/>
        <end position="299"/>
    </location>
</feature>
<keyword evidence="5" id="KW-0112">Calmodulin-binding</keyword>
<comment type="similarity">
    <text evidence="2">Belongs to the SRY family.</text>
</comment>
<keyword evidence="4" id="KW-0221">Differentiation</keyword>
<feature type="DNA-binding region" description="HMG box" evidence="13">
    <location>
        <begin position="200"/>
        <end position="268"/>
    </location>
</feature>
<feature type="region of interest" description="Disordered" evidence="14">
    <location>
        <begin position="160"/>
        <end position="200"/>
    </location>
</feature>
<feature type="domain" description="HMG box" evidence="15">
    <location>
        <begin position="200"/>
        <end position="268"/>
    </location>
</feature>
<dbReference type="PANTHER" id="PTHR10270">
    <property type="entry name" value="SOX TRANSCRIPTION FACTOR"/>
    <property type="match status" value="1"/>
</dbReference>
<dbReference type="SMART" id="SM00398">
    <property type="entry name" value="HMG"/>
    <property type="match status" value="1"/>
</dbReference>
<feature type="compositionally biased region" description="Basic residues" evidence="14">
    <location>
        <begin position="270"/>
        <end position="279"/>
    </location>
</feature>
<evidence type="ECO:0000256" key="1">
    <source>
        <dbReference type="ARBA" id="ARBA00004324"/>
    </source>
</evidence>
<organism evidence="18">
    <name type="scientific">Taenia asiatica</name>
    <name type="common">Asian tapeworm</name>
    <dbReference type="NCBI Taxonomy" id="60517"/>
    <lineage>
        <taxon>Eukaryota</taxon>
        <taxon>Metazoa</taxon>
        <taxon>Spiralia</taxon>
        <taxon>Lophotrochozoa</taxon>
        <taxon>Platyhelminthes</taxon>
        <taxon>Cestoda</taxon>
        <taxon>Eucestoda</taxon>
        <taxon>Cyclophyllidea</taxon>
        <taxon>Taeniidae</taxon>
        <taxon>Taenia</taxon>
    </lineage>
</organism>
<keyword evidence="9" id="KW-0804">Transcription</keyword>
<name>A0A0R3VSA5_TAEAS</name>
<keyword evidence="6" id="KW-0726">Sexual differentiation</keyword>
<evidence type="ECO:0000256" key="6">
    <source>
        <dbReference type="ARBA" id="ARBA00022928"/>
    </source>
</evidence>
<evidence type="ECO:0000256" key="13">
    <source>
        <dbReference type="PROSITE-ProRule" id="PRU00267"/>
    </source>
</evidence>
<evidence type="ECO:0000313" key="18">
    <source>
        <dbReference type="WBParaSite" id="TASK_0000002101-mRNA-1"/>
    </source>
</evidence>
<evidence type="ECO:0000259" key="15">
    <source>
        <dbReference type="PROSITE" id="PS50118"/>
    </source>
</evidence>
<keyword evidence="17" id="KW-1185">Reference proteome</keyword>
<dbReference type="STRING" id="60517.A0A0R3VSA5"/>
<evidence type="ECO:0000313" key="16">
    <source>
        <dbReference type="EMBL" id="VDK20054.1"/>
    </source>
</evidence>
<dbReference type="Pfam" id="PF00505">
    <property type="entry name" value="HMG_box"/>
    <property type="match status" value="1"/>
</dbReference>
<dbReference type="Proteomes" id="UP000282613">
    <property type="component" value="Unassembled WGS sequence"/>
</dbReference>
<dbReference type="GO" id="GO:0007548">
    <property type="term" value="P:sex differentiation"/>
    <property type="evidence" value="ECO:0007669"/>
    <property type="project" value="UniProtKB-KW"/>
</dbReference>
<evidence type="ECO:0000313" key="17">
    <source>
        <dbReference type="Proteomes" id="UP000282613"/>
    </source>
</evidence>
<gene>
    <name evidence="16" type="ORF">TASK_LOCUS22</name>
</gene>
<proteinExistence type="inferred from homology"/>
<dbReference type="GO" id="GO:0030154">
    <property type="term" value="P:cell differentiation"/>
    <property type="evidence" value="ECO:0007669"/>
    <property type="project" value="UniProtKB-KW"/>
</dbReference>
<accession>A0A0R3VSA5</accession>
<evidence type="ECO:0000256" key="14">
    <source>
        <dbReference type="SAM" id="MobiDB-lite"/>
    </source>
</evidence>
<dbReference type="FunFam" id="1.10.30.10:FF:000002">
    <property type="entry name" value="transcription factor Sox-2"/>
    <property type="match status" value="1"/>
</dbReference>
<reference evidence="16 17" key="2">
    <citation type="submission" date="2018-11" db="EMBL/GenBank/DDBJ databases">
        <authorList>
            <consortium name="Pathogen Informatics"/>
        </authorList>
    </citation>
    <scope>NUCLEOTIDE SEQUENCE [LARGE SCALE GENOMIC DNA]</scope>
</reference>
<comment type="function">
    <text evidence="12">Transcriptional regulator that controls a genetic switch in male development. It is necessary and sufficient for initiating male sex determination by directing the development of supporting cell precursors (pre-Sertoli cells) as Sertoli rather than granulosa cells. Involved in different aspects of gene regulation including promoter activation or repression. Binds to the DNA consensus sequence 5'-[AT]AACAA[AT]-3'. SRY HMG box recognizes DNA by partial intercalation in the minor groove and promotes DNA bending. Also involved in pre-mRNA splicing. In male adult brain involved in the maintenance of motor functions of dopaminergic neurons.</text>
</comment>
<dbReference type="InterPro" id="IPR036910">
    <property type="entry name" value="HMG_box_dom_sf"/>
</dbReference>
<dbReference type="GO" id="GO:0016607">
    <property type="term" value="C:nuclear speck"/>
    <property type="evidence" value="ECO:0007669"/>
    <property type="project" value="UniProtKB-SubCell"/>
</dbReference>
<dbReference type="PROSITE" id="PS50118">
    <property type="entry name" value="HMG_BOX_2"/>
    <property type="match status" value="1"/>
</dbReference>
<dbReference type="WBParaSite" id="TASK_0000002101-mRNA-1">
    <property type="protein sequence ID" value="TASK_0000002101-mRNA-1"/>
    <property type="gene ID" value="TASK_0000002101"/>
</dbReference>
<dbReference type="GO" id="GO:0001228">
    <property type="term" value="F:DNA-binding transcription activator activity, RNA polymerase II-specific"/>
    <property type="evidence" value="ECO:0007669"/>
    <property type="project" value="TreeGrafter"/>
</dbReference>
<evidence type="ECO:0000256" key="3">
    <source>
        <dbReference type="ARBA" id="ARBA00019052"/>
    </source>
</evidence>
<protein>
    <recommendedName>
        <fullName evidence="3">Sex-determining region Y protein</fullName>
    </recommendedName>
    <alternativeName>
        <fullName evidence="11">Testis-determining factor</fullName>
    </alternativeName>
</protein>
<feature type="compositionally biased region" description="Basic and acidic residues" evidence="14">
    <location>
        <begin position="165"/>
        <end position="188"/>
    </location>
</feature>
<keyword evidence="10 13" id="KW-0539">Nucleus</keyword>
<feature type="region of interest" description="Disordered" evidence="14">
    <location>
        <begin position="99"/>
        <end position="119"/>
    </location>
</feature>
<evidence type="ECO:0000256" key="7">
    <source>
        <dbReference type="ARBA" id="ARBA00023125"/>
    </source>
</evidence>